<name>A0A225UGJ5_9STRA</name>
<feature type="chain" id="PRO_5012601296" description="Cysteine-rich protein" evidence="1">
    <location>
        <begin position="21"/>
        <end position="189"/>
    </location>
</feature>
<evidence type="ECO:0000256" key="1">
    <source>
        <dbReference type="SAM" id="SignalP"/>
    </source>
</evidence>
<dbReference type="OrthoDB" id="157293at2759"/>
<dbReference type="EMBL" id="NBNE01018872">
    <property type="protein sequence ID" value="OWY92070.1"/>
    <property type="molecule type" value="Genomic_DNA"/>
</dbReference>
<keyword evidence="1" id="KW-0732">Signal</keyword>
<evidence type="ECO:0000313" key="2">
    <source>
        <dbReference type="EMBL" id="OWY92070.1"/>
    </source>
</evidence>
<gene>
    <name evidence="2" type="ORF">PHMEG_00039075</name>
</gene>
<reference evidence="3" key="1">
    <citation type="submission" date="2017-03" db="EMBL/GenBank/DDBJ databases">
        <title>Phytopthora megakarya and P. palmivora, two closely related causual agents of cacao black pod achieved similar genome size and gene model numbers by different mechanisms.</title>
        <authorList>
            <person name="Ali S."/>
            <person name="Shao J."/>
            <person name="Larry D.J."/>
            <person name="Kronmiller B."/>
            <person name="Shen D."/>
            <person name="Strem M.D."/>
            <person name="Melnick R.L."/>
            <person name="Guiltinan M.J."/>
            <person name="Tyler B.M."/>
            <person name="Meinhardt L.W."/>
            <person name="Bailey B.A."/>
        </authorList>
    </citation>
    <scope>NUCLEOTIDE SEQUENCE [LARGE SCALE GENOMIC DNA]</scope>
    <source>
        <strain evidence="3">zdho120</strain>
    </source>
</reference>
<evidence type="ECO:0000313" key="3">
    <source>
        <dbReference type="Proteomes" id="UP000198211"/>
    </source>
</evidence>
<evidence type="ECO:0008006" key="4">
    <source>
        <dbReference type="Google" id="ProtNLM"/>
    </source>
</evidence>
<proteinExistence type="predicted"/>
<protein>
    <recommendedName>
        <fullName evidence="4">Cysteine-rich protein</fullName>
    </recommendedName>
</protein>
<accession>A0A225UGJ5</accession>
<keyword evidence="3" id="KW-1185">Reference proteome</keyword>
<dbReference type="Proteomes" id="UP000198211">
    <property type="component" value="Unassembled WGS sequence"/>
</dbReference>
<sequence>MHLVSLLALVFSLTASCSNAEAIQGLNVNATQPPVARPVVKNFVKVVADGDDCDFQGKTLPMCANKNFVCRMKPGQEMFAIAPSCLLYDPNNMQDNPYENEEKSVAPWEKCNPTAELNRKIRDPPICQRDFTCLCLYGAGKSCVCAPPDAVDDENGASQCNGVTTCSEDKYCHYLREGGMECGQKSYYS</sequence>
<dbReference type="AlphaFoldDB" id="A0A225UGJ5"/>
<feature type="signal peptide" evidence="1">
    <location>
        <begin position="1"/>
        <end position="20"/>
    </location>
</feature>
<comment type="caution">
    <text evidence="2">The sequence shown here is derived from an EMBL/GenBank/DDBJ whole genome shotgun (WGS) entry which is preliminary data.</text>
</comment>
<organism evidence="2 3">
    <name type="scientific">Phytophthora megakarya</name>
    <dbReference type="NCBI Taxonomy" id="4795"/>
    <lineage>
        <taxon>Eukaryota</taxon>
        <taxon>Sar</taxon>
        <taxon>Stramenopiles</taxon>
        <taxon>Oomycota</taxon>
        <taxon>Peronosporomycetes</taxon>
        <taxon>Peronosporales</taxon>
        <taxon>Peronosporaceae</taxon>
        <taxon>Phytophthora</taxon>
    </lineage>
</organism>